<feature type="domain" description="Ribonucleotide reductase large subunit N-terminal" evidence="12">
    <location>
        <begin position="13"/>
        <end position="93"/>
    </location>
</feature>
<comment type="caution">
    <text evidence="14">The sequence shown here is derived from an EMBL/GenBank/DDBJ whole genome shotgun (WGS) entry which is preliminary data.</text>
</comment>
<dbReference type="EC" id="1.17.4.1" evidence="11"/>
<dbReference type="PANTHER" id="PTHR43371">
    <property type="entry name" value="VITAMIN B12-DEPENDENT RIBONUCLEOTIDE REDUCTASE"/>
    <property type="match status" value="1"/>
</dbReference>
<dbReference type="SUPFAM" id="SSF48168">
    <property type="entry name" value="R1 subunit of ribonucleotide reductase, N-terminal domain"/>
    <property type="match status" value="1"/>
</dbReference>
<dbReference type="InterPro" id="IPR013344">
    <property type="entry name" value="RNR_NrdJ/NrdZ"/>
</dbReference>
<name>A0A0W0GK15_9CHLR</name>
<keyword evidence="15" id="KW-1185">Reference proteome</keyword>
<keyword evidence="5 11" id="KW-0547">Nucleotide-binding</keyword>
<comment type="cofactor">
    <cofactor evidence="1 11">
        <name>adenosylcob(III)alamin</name>
        <dbReference type="ChEBI" id="CHEBI:18408"/>
    </cofactor>
</comment>
<dbReference type="NCBIfam" id="TIGR02504">
    <property type="entry name" value="NrdJ_Z"/>
    <property type="match status" value="1"/>
</dbReference>
<feature type="domain" description="Ribonucleotide reductase large subunit C-terminal" evidence="13">
    <location>
        <begin position="419"/>
        <end position="565"/>
    </location>
</feature>
<dbReference type="InterPro" id="IPR008926">
    <property type="entry name" value="RNR_R1-su_N"/>
</dbReference>
<evidence type="ECO:0000256" key="8">
    <source>
        <dbReference type="ARBA" id="ARBA00023157"/>
    </source>
</evidence>
<keyword evidence="3 11" id="KW-0846">Cobalamin</keyword>
<comment type="function">
    <text evidence="11">Catalyzes the reduction of ribonucleotides to deoxyribonucleotides. May function to provide a pool of deoxyribonucleotide precursors for DNA repair during oxygen limitation and/or for immediate growth after restoration of oxygen.</text>
</comment>
<dbReference type="GO" id="GO:0031419">
    <property type="term" value="F:cobalamin binding"/>
    <property type="evidence" value="ECO:0007669"/>
    <property type="project" value="UniProtKB-KW"/>
</dbReference>
<dbReference type="Proteomes" id="UP000053947">
    <property type="component" value="Unassembled WGS sequence"/>
</dbReference>
<evidence type="ECO:0000256" key="7">
    <source>
        <dbReference type="ARBA" id="ARBA00023116"/>
    </source>
</evidence>
<dbReference type="Gene3D" id="3.20.70.20">
    <property type="match status" value="1"/>
</dbReference>
<keyword evidence="6 11" id="KW-0560">Oxidoreductase</keyword>
<dbReference type="PATRIC" id="fig|1217799.6.peg.1765"/>
<dbReference type="UniPathway" id="UPA00326"/>
<dbReference type="GO" id="GO:0005524">
    <property type="term" value="F:ATP binding"/>
    <property type="evidence" value="ECO:0007669"/>
    <property type="project" value="InterPro"/>
</dbReference>
<keyword evidence="9 11" id="KW-0170">Cobalt</keyword>
<comment type="catalytic activity">
    <reaction evidence="10 11">
        <text>a 2'-deoxyribonucleoside 5'-diphosphate + [thioredoxin]-disulfide + H2O = a ribonucleoside 5'-diphosphate + [thioredoxin]-dithiol</text>
        <dbReference type="Rhea" id="RHEA:23252"/>
        <dbReference type="Rhea" id="RHEA-COMP:10698"/>
        <dbReference type="Rhea" id="RHEA-COMP:10700"/>
        <dbReference type="ChEBI" id="CHEBI:15377"/>
        <dbReference type="ChEBI" id="CHEBI:29950"/>
        <dbReference type="ChEBI" id="CHEBI:50058"/>
        <dbReference type="ChEBI" id="CHEBI:57930"/>
        <dbReference type="ChEBI" id="CHEBI:73316"/>
        <dbReference type="EC" id="1.17.4.1"/>
    </reaction>
</comment>
<organism evidence="14 15">
    <name type="scientific">Dehalogenimonas alkenigignens</name>
    <dbReference type="NCBI Taxonomy" id="1217799"/>
    <lineage>
        <taxon>Bacteria</taxon>
        <taxon>Bacillati</taxon>
        <taxon>Chloroflexota</taxon>
        <taxon>Dehalococcoidia</taxon>
        <taxon>Dehalococcoidales</taxon>
        <taxon>Dehalococcoidaceae</taxon>
        <taxon>Dehalogenimonas</taxon>
    </lineage>
</organism>
<dbReference type="AlphaFoldDB" id="A0A0W0GK15"/>
<evidence type="ECO:0000256" key="9">
    <source>
        <dbReference type="ARBA" id="ARBA00023285"/>
    </source>
</evidence>
<protein>
    <recommendedName>
        <fullName evidence="11">Vitamin B12-dependent ribonucleotide reductase</fullName>
        <ecNumber evidence="11">1.17.4.1</ecNumber>
    </recommendedName>
</protein>
<comment type="similarity">
    <text evidence="2 11">Belongs to the ribonucleoside diphosphate reductase class-2 family.</text>
</comment>
<evidence type="ECO:0000259" key="12">
    <source>
        <dbReference type="Pfam" id="PF00317"/>
    </source>
</evidence>
<proteinExistence type="inferred from homology"/>
<dbReference type="STRING" id="1217799.DEALK_17130"/>
<dbReference type="GO" id="GO:0071897">
    <property type="term" value="P:DNA biosynthetic process"/>
    <property type="evidence" value="ECO:0007669"/>
    <property type="project" value="UniProtKB-KW"/>
</dbReference>
<dbReference type="OrthoDB" id="9762933at2"/>
<evidence type="ECO:0000256" key="1">
    <source>
        <dbReference type="ARBA" id="ARBA00001922"/>
    </source>
</evidence>
<dbReference type="EMBL" id="LFDV01000002">
    <property type="protein sequence ID" value="KTB48866.1"/>
    <property type="molecule type" value="Genomic_DNA"/>
</dbReference>
<accession>A0A0W0GK15</accession>
<dbReference type="InterPro" id="IPR013509">
    <property type="entry name" value="RNR_lsu_N"/>
</dbReference>
<evidence type="ECO:0000256" key="3">
    <source>
        <dbReference type="ARBA" id="ARBA00022628"/>
    </source>
</evidence>
<gene>
    <name evidence="14" type="ORF">DEALK_17130</name>
</gene>
<evidence type="ECO:0000256" key="2">
    <source>
        <dbReference type="ARBA" id="ARBA00007405"/>
    </source>
</evidence>
<dbReference type="GO" id="GO:0004748">
    <property type="term" value="F:ribonucleoside-diphosphate reductase activity, thioredoxin disulfide as acceptor"/>
    <property type="evidence" value="ECO:0007669"/>
    <property type="project" value="UniProtKB-EC"/>
</dbReference>
<evidence type="ECO:0000256" key="5">
    <source>
        <dbReference type="ARBA" id="ARBA00022741"/>
    </source>
</evidence>
<dbReference type="SUPFAM" id="SSF51998">
    <property type="entry name" value="PFL-like glycyl radical enzymes"/>
    <property type="match status" value="1"/>
</dbReference>
<evidence type="ECO:0000259" key="13">
    <source>
        <dbReference type="Pfam" id="PF02867"/>
    </source>
</evidence>
<dbReference type="Pfam" id="PF02867">
    <property type="entry name" value="Ribonuc_red_lgC"/>
    <property type="match status" value="2"/>
</dbReference>
<evidence type="ECO:0000256" key="6">
    <source>
        <dbReference type="ARBA" id="ARBA00023002"/>
    </source>
</evidence>
<dbReference type="GO" id="GO:0009263">
    <property type="term" value="P:deoxyribonucleotide biosynthetic process"/>
    <property type="evidence" value="ECO:0007669"/>
    <property type="project" value="UniProtKB-KW"/>
</dbReference>
<dbReference type="CDD" id="cd02888">
    <property type="entry name" value="RNR_II_dimer"/>
    <property type="match status" value="1"/>
</dbReference>
<evidence type="ECO:0000256" key="4">
    <source>
        <dbReference type="ARBA" id="ARBA00022634"/>
    </source>
</evidence>
<evidence type="ECO:0000256" key="10">
    <source>
        <dbReference type="ARBA" id="ARBA00047754"/>
    </source>
</evidence>
<feature type="domain" description="Ribonucleotide reductase large subunit C-terminal" evidence="13">
    <location>
        <begin position="96"/>
        <end position="415"/>
    </location>
</feature>
<dbReference type="RefSeq" id="WP_058439794.1">
    <property type="nucleotide sequence ID" value="NZ_KQ758903.1"/>
</dbReference>
<evidence type="ECO:0000313" key="15">
    <source>
        <dbReference type="Proteomes" id="UP000053947"/>
    </source>
</evidence>
<sequence>MVLEITREIESALTPNALRVLEKRYLRRDRNGRITETPEQMFRRVARFVAQAEKQYRPEVEVDTIADEFYRAMASLEFLPNSPTLLNAGTETGQLSSCFVLPVPDSLEETFDAVKYTAMIHKSGGGIGFNVSHIRPTGSAVGEHFDAAGGPVALIHVFAGAADYIRQGGVRRGCNSVVMSVSHPDILHFINAKSNPSLLTNFYNSVSVTDDFMDKVRSGDDYCLIDPNTGRAVGSLNASAVFKRIVDQAWSTGDPGLVFIDRINRDNPTPSLGRLETITGCGEQALLPYESCNLGSINLAAMLKEKGGTLSIDFNKLARLIPIAVRFLDNVIDVNKFPVPVIERTTRLTRKIGLGVMGFADMLIQLGVSYNSTKAITMAEEIMEFISERAKEASYNLALERGVFPAWSGSIYEKRGLPMRNASCTTIAPTGTISIIAGVSSGIEPIFAAVFVRNILDGENLLEINPYFERIARERGFYSRELIEQLVTSNHLHSRKEVPEDVRKIFVTAHRVSPEWHVRIQAAFQRHIDNAVSKTVNFPKSASREDIARVFMMAWEWGLKGITVYRDRSRQSQPLCINEIGKYLIEDLFNQSQTSER</sequence>
<keyword evidence="4 11" id="KW-0237">DNA synthesis</keyword>
<dbReference type="InterPro" id="IPR000788">
    <property type="entry name" value="RNR_lg_C"/>
</dbReference>
<evidence type="ECO:0000256" key="11">
    <source>
        <dbReference type="RuleBase" id="RU364064"/>
    </source>
</evidence>
<dbReference type="PRINTS" id="PR01183">
    <property type="entry name" value="RIBORDTASEM1"/>
</dbReference>
<dbReference type="PANTHER" id="PTHR43371:SF1">
    <property type="entry name" value="RIBONUCLEOSIDE-DIPHOSPHATE REDUCTASE"/>
    <property type="match status" value="1"/>
</dbReference>
<dbReference type="Pfam" id="PF00317">
    <property type="entry name" value="Ribonuc_red_lgN"/>
    <property type="match status" value="1"/>
</dbReference>
<evidence type="ECO:0000313" key="14">
    <source>
        <dbReference type="EMBL" id="KTB48866.1"/>
    </source>
</evidence>
<dbReference type="InterPro" id="IPR050862">
    <property type="entry name" value="RdRp_reductase_class-2"/>
</dbReference>
<keyword evidence="7" id="KW-0215">Deoxyribonucleotide synthesis</keyword>
<reference evidence="14 15" key="1">
    <citation type="submission" date="2015-06" db="EMBL/GenBank/DDBJ databases">
        <title>Genome sequence of the organohalide-respiring Dehalogenimonas alkenigignens type strain (IP3-3T).</title>
        <authorList>
            <person name="Key T.A."/>
            <person name="Richmond D.P."/>
            <person name="Bowman K.S."/>
            <person name="Cho Y.-J."/>
            <person name="Chun J."/>
            <person name="da Costa M.S."/>
            <person name="Rainey F.A."/>
            <person name="Moe W.M."/>
        </authorList>
    </citation>
    <scope>NUCLEOTIDE SEQUENCE [LARGE SCALE GENOMIC DNA]</scope>
    <source>
        <strain evidence="14 15">IP3-3</strain>
    </source>
</reference>
<keyword evidence="8" id="KW-1015">Disulfide bond</keyword>